<reference evidence="3" key="1">
    <citation type="submission" date="2014-03" db="EMBL/GenBank/DDBJ databases">
        <authorList>
            <person name="Aksoy S."/>
            <person name="Warren W."/>
            <person name="Wilson R.K."/>
        </authorList>
    </citation>
    <scope>NUCLEOTIDE SEQUENCE [LARGE SCALE GENOMIC DNA]</scope>
    <source>
        <strain evidence="3">IAEA</strain>
    </source>
</reference>
<reference evidence="2" key="2">
    <citation type="submission" date="2020-05" db="UniProtKB">
        <authorList>
            <consortium name="EnsemblMetazoa"/>
        </authorList>
    </citation>
    <scope>IDENTIFICATION</scope>
    <source>
        <strain evidence="2">IAEA</strain>
    </source>
</reference>
<evidence type="ECO:0000256" key="1">
    <source>
        <dbReference type="SAM" id="Phobius"/>
    </source>
</evidence>
<keyword evidence="1" id="KW-0812">Transmembrane</keyword>
<evidence type="ECO:0000313" key="3">
    <source>
        <dbReference type="Proteomes" id="UP000092445"/>
    </source>
</evidence>
<accession>A0A1A9ZKF9</accession>
<feature type="transmembrane region" description="Helical" evidence="1">
    <location>
        <begin position="6"/>
        <end position="24"/>
    </location>
</feature>
<keyword evidence="1" id="KW-1133">Transmembrane helix</keyword>
<feature type="transmembrane region" description="Helical" evidence="1">
    <location>
        <begin position="71"/>
        <end position="92"/>
    </location>
</feature>
<dbReference type="EnsemblMetazoa" id="GPAI017569-RA">
    <property type="protein sequence ID" value="GPAI017569-PA"/>
    <property type="gene ID" value="GPAI017569"/>
</dbReference>
<protein>
    <submittedName>
        <fullName evidence="2">Uncharacterized protein</fullName>
    </submittedName>
</protein>
<dbReference type="Proteomes" id="UP000092445">
    <property type="component" value="Unassembled WGS sequence"/>
</dbReference>
<proteinExistence type="predicted"/>
<evidence type="ECO:0000313" key="2">
    <source>
        <dbReference type="EnsemblMetazoa" id="GPAI017569-PA"/>
    </source>
</evidence>
<dbReference type="VEuPathDB" id="VectorBase:GPAI017569"/>
<keyword evidence="3" id="KW-1185">Reference proteome</keyword>
<sequence>MLRFSIWGLFGGISLNFVVIIRVWDYSRGIAPPNKISYESGVENGMCAIQGYSKNCSPATSICHTTTTIRLIISSSNVIIVVIVIIIFTIIIHKHQHPYNITIFATPALYVKPGYV</sequence>
<organism evidence="2 3">
    <name type="scientific">Glossina pallidipes</name>
    <name type="common">Tsetse fly</name>
    <dbReference type="NCBI Taxonomy" id="7398"/>
    <lineage>
        <taxon>Eukaryota</taxon>
        <taxon>Metazoa</taxon>
        <taxon>Ecdysozoa</taxon>
        <taxon>Arthropoda</taxon>
        <taxon>Hexapoda</taxon>
        <taxon>Insecta</taxon>
        <taxon>Pterygota</taxon>
        <taxon>Neoptera</taxon>
        <taxon>Endopterygota</taxon>
        <taxon>Diptera</taxon>
        <taxon>Brachycera</taxon>
        <taxon>Muscomorpha</taxon>
        <taxon>Hippoboscoidea</taxon>
        <taxon>Glossinidae</taxon>
        <taxon>Glossina</taxon>
    </lineage>
</organism>
<name>A0A1A9ZKF9_GLOPL</name>
<keyword evidence="1" id="KW-0472">Membrane</keyword>
<dbReference type="AlphaFoldDB" id="A0A1A9ZKF9"/>